<dbReference type="KEGG" id="lrug:AB8B22_01685"/>
<dbReference type="EMBL" id="CP165644">
    <property type="protein sequence ID" value="XDU67148.1"/>
    <property type="molecule type" value="Genomic_DNA"/>
</dbReference>
<dbReference type="GO" id="GO:0003677">
    <property type="term" value="F:DNA binding"/>
    <property type="evidence" value="ECO:0007669"/>
    <property type="project" value="UniProtKB-KW"/>
</dbReference>
<dbReference type="Gene3D" id="1.10.10.10">
    <property type="entry name" value="Winged helix-like DNA-binding domain superfamily/Winged helix DNA-binding domain"/>
    <property type="match status" value="1"/>
</dbReference>
<name>A0AB39VHE3_9FUSO</name>
<dbReference type="HAMAP" id="MF_00245">
    <property type="entry name" value="UPF0122"/>
    <property type="match status" value="1"/>
</dbReference>
<dbReference type="RefSeq" id="WP_369711383.1">
    <property type="nucleotide sequence ID" value="NZ_CP165644.1"/>
</dbReference>
<protein>
    <recommendedName>
        <fullName evidence="3">UPF0122 protein AB8B22_01685</fullName>
    </recommendedName>
</protein>
<accession>A0AB39VHE3</accession>
<evidence type="ECO:0000313" key="5">
    <source>
        <dbReference type="EMBL" id="XDU67148.1"/>
    </source>
</evidence>
<proteinExistence type="inferred from homology"/>
<dbReference type="AlphaFoldDB" id="A0AB39VHE3"/>
<dbReference type="NCBIfam" id="NF045758">
    <property type="entry name" value="YlxM"/>
    <property type="match status" value="1"/>
</dbReference>
<keyword evidence="5" id="KW-0238">DNA-binding</keyword>
<evidence type="ECO:0000256" key="2">
    <source>
        <dbReference type="ARBA" id="ARBA00024764"/>
    </source>
</evidence>
<dbReference type="InterPro" id="IPR013324">
    <property type="entry name" value="RNA_pol_sigma_r3/r4-like"/>
</dbReference>
<dbReference type="InterPro" id="IPR036388">
    <property type="entry name" value="WH-like_DNA-bd_sf"/>
</dbReference>
<feature type="coiled-coil region" evidence="4">
    <location>
        <begin position="60"/>
        <end position="87"/>
    </location>
</feature>
<sequence>MNKLEKLEDFLRHSILFLYYGELFSKKQREYLELYFEENSSFSEIAKKYKITRQAVYDNIKRGIKQLDEYEEKLKIFEKEKELKNKLLFLKSNFTLENLEKIIKEFDYDENLE</sequence>
<dbReference type="InterPro" id="IPR007394">
    <property type="entry name" value="UPF0122"/>
</dbReference>
<reference evidence="5" key="1">
    <citation type="submission" date="2024-07" db="EMBL/GenBank/DDBJ databases">
        <authorList>
            <person name="Li X.-J."/>
            <person name="Wang X."/>
        </authorList>
    </citation>
    <scope>NUCLEOTIDE SEQUENCE</scope>
    <source>
        <strain evidence="5">HSP-334</strain>
    </source>
</reference>
<dbReference type="PANTHER" id="PTHR40083:SF1">
    <property type="entry name" value="UPF0122 PROTEIN YLXM"/>
    <property type="match status" value="1"/>
</dbReference>
<evidence type="ECO:0000256" key="1">
    <source>
        <dbReference type="ARBA" id="ARBA00008720"/>
    </source>
</evidence>
<keyword evidence="4" id="KW-0175">Coiled coil</keyword>
<dbReference type="InterPro" id="IPR054831">
    <property type="entry name" value="UPF0122_fam_protein"/>
</dbReference>
<dbReference type="PANTHER" id="PTHR40083">
    <property type="entry name" value="UPF0122 PROTEIN CBO2450/CLC_2298"/>
    <property type="match status" value="1"/>
</dbReference>
<evidence type="ECO:0000256" key="3">
    <source>
        <dbReference type="HAMAP-Rule" id="MF_00245"/>
    </source>
</evidence>
<evidence type="ECO:0000256" key="4">
    <source>
        <dbReference type="SAM" id="Coils"/>
    </source>
</evidence>
<organism evidence="5">
    <name type="scientific">Leptotrichia rugosa</name>
    <dbReference type="NCBI Taxonomy" id="3239302"/>
    <lineage>
        <taxon>Bacteria</taxon>
        <taxon>Fusobacteriati</taxon>
        <taxon>Fusobacteriota</taxon>
        <taxon>Fusobacteriia</taxon>
        <taxon>Fusobacteriales</taxon>
        <taxon>Leptotrichiaceae</taxon>
        <taxon>Leptotrichia</taxon>
    </lineage>
</organism>
<gene>
    <name evidence="5" type="primary">ylxM</name>
    <name evidence="5" type="ORF">AB8B22_01685</name>
</gene>
<comment type="similarity">
    <text evidence="1 3">Belongs to the UPF0122 family.</text>
</comment>
<dbReference type="SUPFAM" id="SSF88659">
    <property type="entry name" value="Sigma3 and sigma4 domains of RNA polymerase sigma factors"/>
    <property type="match status" value="1"/>
</dbReference>
<comment type="function">
    <text evidence="2 3">Might take part in the signal recognition particle (SRP) pathway. This is inferred from the conservation of its genetic proximity to ftsY/ffh. May be a regulatory protein.</text>
</comment>
<dbReference type="Pfam" id="PF04297">
    <property type="entry name" value="UPF0122"/>
    <property type="match status" value="1"/>
</dbReference>